<evidence type="ECO:0000313" key="2">
    <source>
        <dbReference type="EnsemblPlants" id="AET6Gv20287500.15"/>
    </source>
</evidence>
<proteinExistence type="predicted"/>
<accession>A0A453N9R3</accession>
<organism evidence="2 3">
    <name type="scientific">Aegilops tauschii subsp. strangulata</name>
    <name type="common">Goatgrass</name>
    <dbReference type="NCBI Taxonomy" id="200361"/>
    <lineage>
        <taxon>Eukaryota</taxon>
        <taxon>Viridiplantae</taxon>
        <taxon>Streptophyta</taxon>
        <taxon>Embryophyta</taxon>
        <taxon>Tracheophyta</taxon>
        <taxon>Spermatophyta</taxon>
        <taxon>Magnoliopsida</taxon>
        <taxon>Liliopsida</taxon>
        <taxon>Poales</taxon>
        <taxon>Poaceae</taxon>
        <taxon>BOP clade</taxon>
        <taxon>Pooideae</taxon>
        <taxon>Triticodae</taxon>
        <taxon>Triticeae</taxon>
        <taxon>Triticinae</taxon>
        <taxon>Aegilops</taxon>
    </lineage>
</organism>
<name>A0A453N9R3_AEGTS</name>
<sequence length="65" mass="7244">STPTWIALALSSSKSRRLAGQQLRISDRMIQFAVSECGGNWQGMEPLFPTHLPPSQQKPRPEPVQ</sequence>
<evidence type="ECO:0000256" key="1">
    <source>
        <dbReference type="SAM" id="MobiDB-lite"/>
    </source>
</evidence>
<keyword evidence="3" id="KW-1185">Reference proteome</keyword>
<reference evidence="3" key="2">
    <citation type="journal article" date="2017" name="Nat. Plants">
        <title>The Aegilops tauschii genome reveals multiple impacts of transposons.</title>
        <authorList>
            <person name="Zhao G."/>
            <person name="Zou C."/>
            <person name="Li K."/>
            <person name="Wang K."/>
            <person name="Li T."/>
            <person name="Gao L."/>
            <person name="Zhang X."/>
            <person name="Wang H."/>
            <person name="Yang Z."/>
            <person name="Liu X."/>
            <person name="Jiang W."/>
            <person name="Mao L."/>
            <person name="Kong X."/>
            <person name="Jiao Y."/>
            <person name="Jia J."/>
        </authorList>
    </citation>
    <scope>NUCLEOTIDE SEQUENCE [LARGE SCALE GENOMIC DNA]</scope>
    <source>
        <strain evidence="3">cv. AL8/78</strain>
    </source>
</reference>
<reference evidence="3" key="1">
    <citation type="journal article" date="2014" name="Science">
        <title>Ancient hybridizations among the ancestral genomes of bread wheat.</title>
        <authorList>
            <consortium name="International Wheat Genome Sequencing Consortium,"/>
            <person name="Marcussen T."/>
            <person name="Sandve S.R."/>
            <person name="Heier L."/>
            <person name="Spannagl M."/>
            <person name="Pfeifer M."/>
            <person name="Jakobsen K.S."/>
            <person name="Wulff B.B."/>
            <person name="Steuernagel B."/>
            <person name="Mayer K.F."/>
            <person name="Olsen O.A."/>
        </authorList>
    </citation>
    <scope>NUCLEOTIDE SEQUENCE [LARGE SCALE GENOMIC DNA]</scope>
    <source>
        <strain evidence="3">cv. AL8/78</strain>
    </source>
</reference>
<reference evidence="2" key="4">
    <citation type="submission" date="2019-03" db="UniProtKB">
        <authorList>
            <consortium name="EnsemblPlants"/>
        </authorList>
    </citation>
    <scope>IDENTIFICATION</scope>
</reference>
<dbReference type="EnsemblPlants" id="AET6Gv20287500.15">
    <property type="protein sequence ID" value="AET6Gv20287500.15"/>
    <property type="gene ID" value="AET6Gv20287500"/>
</dbReference>
<reference evidence="2" key="3">
    <citation type="journal article" date="2017" name="Nature">
        <title>Genome sequence of the progenitor of the wheat D genome Aegilops tauschii.</title>
        <authorList>
            <person name="Luo M.C."/>
            <person name="Gu Y.Q."/>
            <person name="Puiu D."/>
            <person name="Wang H."/>
            <person name="Twardziok S.O."/>
            <person name="Deal K.R."/>
            <person name="Huo N."/>
            <person name="Zhu T."/>
            <person name="Wang L."/>
            <person name="Wang Y."/>
            <person name="McGuire P.E."/>
            <person name="Liu S."/>
            <person name="Long H."/>
            <person name="Ramasamy R.K."/>
            <person name="Rodriguez J.C."/>
            <person name="Van S.L."/>
            <person name="Yuan L."/>
            <person name="Wang Z."/>
            <person name="Xia Z."/>
            <person name="Xiao L."/>
            <person name="Anderson O.D."/>
            <person name="Ouyang S."/>
            <person name="Liang Y."/>
            <person name="Zimin A.V."/>
            <person name="Pertea G."/>
            <person name="Qi P."/>
            <person name="Bennetzen J.L."/>
            <person name="Dai X."/>
            <person name="Dawson M.W."/>
            <person name="Muller H.G."/>
            <person name="Kugler K."/>
            <person name="Rivarola-Duarte L."/>
            <person name="Spannagl M."/>
            <person name="Mayer K.F.X."/>
            <person name="Lu F.H."/>
            <person name="Bevan M.W."/>
            <person name="Leroy P."/>
            <person name="Li P."/>
            <person name="You F.M."/>
            <person name="Sun Q."/>
            <person name="Liu Z."/>
            <person name="Lyons E."/>
            <person name="Wicker T."/>
            <person name="Salzberg S.L."/>
            <person name="Devos K.M."/>
            <person name="Dvorak J."/>
        </authorList>
    </citation>
    <scope>NUCLEOTIDE SEQUENCE [LARGE SCALE GENOMIC DNA]</scope>
    <source>
        <strain evidence="2">cv. AL8/78</strain>
    </source>
</reference>
<dbReference type="Gramene" id="AET6Gv20287500.15">
    <property type="protein sequence ID" value="AET6Gv20287500.15"/>
    <property type="gene ID" value="AET6Gv20287500"/>
</dbReference>
<protein>
    <submittedName>
        <fullName evidence="2">Uncharacterized protein</fullName>
    </submittedName>
</protein>
<dbReference type="Proteomes" id="UP000015105">
    <property type="component" value="Chromosome 6D"/>
</dbReference>
<evidence type="ECO:0000313" key="3">
    <source>
        <dbReference type="Proteomes" id="UP000015105"/>
    </source>
</evidence>
<reference evidence="2" key="5">
    <citation type="journal article" date="2021" name="G3 (Bethesda)">
        <title>Aegilops tauschii genome assembly Aet v5.0 features greater sequence contiguity and improved annotation.</title>
        <authorList>
            <person name="Wang L."/>
            <person name="Zhu T."/>
            <person name="Rodriguez J.C."/>
            <person name="Deal K.R."/>
            <person name="Dubcovsky J."/>
            <person name="McGuire P.E."/>
            <person name="Lux T."/>
            <person name="Spannagl M."/>
            <person name="Mayer K.F.X."/>
            <person name="Baldrich P."/>
            <person name="Meyers B.C."/>
            <person name="Huo N."/>
            <person name="Gu Y.Q."/>
            <person name="Zhou H."/>
            <person name="Devos K.M."/>
            <person name="Bennetzen J.L."/>
            <person name="Unver T."/>
            <person name="Budak H."/>
            <person name="Gulick P.J."/>
            <person name="Galiba G."/>
            <person name="Kalapos B."/>
            <person name="Nelson D.R."/>
            <person name="Li P."/>
            <person name="You F.M."/>
            <person name="Luo M.C."/>
            <person name="Dvorak J."/>
        </authorList>
    </citation>
    <scope>NUCLEOTIDE SEQUENCE [LARGE SCALE GENOMIC DNA]</scope>
    <source>
        <strain evidence="2">cv. AL8/78</strain>
    </source>
</reference>
<dbReference type="AlphaFoldDB" id="A0A453N9R3"/>
<feature type="region of interest" description="Disordered" evidence="1">
    <location>
        <begin position="45"/>
        <end position="65"/>
    </location>
</feature>